<dbReference type="AlphaFoldDB" id="A0A9N9QCR1"/>
<gene>
    <name evidence="5" type="ORF">HYALB_00000960</name>
</gene>
<feature type="repeat" description="ANK" evidence="3">
    <location>
        <begin position="603"/>
        <end position="624"/>
    </location>
</feature>
<evidence type="ECO:0000313" key="6">
    <source>
        <dbReference type="Proteomes" id="UP000701801"/>
    </source>
</evidence>
<name>A0A9N9QCR1_9HELO</name>
<evidence type="ECO:0000259" key="4">
    <source>
        <dbReference type="Pfam" id="PF22939"/>
    </source>
</evidence>
<sequence length="665" mass="74277">MDYLLFDIGGIDEEELLNALNTIPESLEETYQEALEKIPAKQQQRVWNILIWLTCSLRPMTIEEIAAVASIKFPSEVLVVCTSLLVTIIDEKTDKTIKLAHFSVKEYLILKSEESKGLSQYRFQSEQAQAFISKTAVEYFLHSGNSNISNRKGLPASLLKYYAEFWPRHAIKAFDSDYHDTKELQDKINSLFSPDHSQGYITWLQTFDHDRERYDQYIRAGYPEPLYYAALLGLRMTAEKLLVQGCRIRMYEGRKGNALNAAAIEGNFEIIKYSEKHHERVWRMADLAKIAREIRKNVENTFVLFLTKEAELVITEKVVKAAAENEECGKEVMMLLLEKRGADVVITEEVVKAAAGNRLNGKKVMLLLLEKRGADVVITEEVVKAAAGNRLNGKEVMILLLEKRGADVVITEEVVKTIAGRFGKGVMMLLLEKRGADVVITEEVVKAAAGNWHNGKEVMMLLLEKRGADVVITEEVVKAAAGNEENGKEVMMLLLEKRGVEVVITEEVVKAAAVNGQEQVLHIFETDLATKVSSWVPVARLYNASKAGNKNMVQTLLAQGVYPNSKDEQGRTPLWWSASNGHLSITTLLLGKDDIPLNEADREGCTPLHEAAGNGHLSIVKILLCQDGINPELIDINGKTAFAWAIENGYAGIADILKTFVKSKE</sequence>
<feature type="domain" description="GPI inositol-deacylase winged helix" evidence="4">
    <location>
        <begin position="42"/>
        <end position="115"/>
    </location>
</feature>
<dbReference type="OrthoDB" id="7464126at2759"/>
<protein>
    <recommendedName>
        <fullName evidence="4">GPI inositol-deacylase winged helix domain-containing protein</fullName>
    </recommendedName>
</protein>
<dbReference type="Proteomes" id="UP000701801">
    <property type="component" value="Unassembled WGS sequence"/>
</dbReference>
<dbReference type="SUPFAM" id="SSF48403">
    <property type="entry name" value="Ankyrin repeat"/>
    <property type="match status" value="2"/>
</dbReference>
<dbReference type="InterPro" id="IPR036770">
    <property type="entry name" value="Ankyrin_rpt-contain_sf"/>
</dbReference>
<dbReference type="Pfam" id="PF12796">
    <property type="entry name" value="Ank_2"/>
    <property type="match status" value="1"/>
</dbReference>
<accession>A0A9N9QCR1</accession>
<evidence type="ECO:0000256" key="2">
    <source>
        <dbReference type="ARBA" id="ARBA00023043"/>
    </source>
</evidence>
<dbReference type="Gene3D" id="1.20.5.340">
    <property type="match status" value="3"/>
</dbReference>
<evidence type="ECO:0000313" key="5">
    <source>
        <dbReference type="EMBL" id="CAG8982681.1"/>
    </source>
</evidence>
<keyword evidence="2 3" id="KW-0040">ANK repeat</keyword>
<dbReference type="SMART" id="SM00248">
    <property type="entry name" value="ANK"/>
    <property type="match status" value="3"/>
</dbReference>
<evidence type="ECO:0000256" key="3">
    <source>
        <dbReference type="PROSITE-ProRule" id="PRU00023"/>
    </source>
</evidence>
<dbReference type="PANTHER" id="PTHR24198:SF165">
    <property type="entry name" value="ANKYRIN REPEAT-CONTAINING PROTEIN-RELATED"/>
    <property type="match status" value="1"/>
</dbReference>
<dbReference type="Pfam" id="PF22939">
    <property type="entry name" value="WHD_GPIID"/>
    <property type="match status" value="1"/>
</dbReference>
<dbReference type="PROSITE" id="PS50088">
    <property type="entry name" value="ANK_REPEAT"/>
    <property type="match status" value="1"/>
</dbReference>
<dbReference type="EMBL" id="CAJVRM010000684">
    <property type="protein sequence ID" value="CAG8982681.1"/>
    <property type="molecule type" value="Genomic_DNA"/>
</dbReference>
<dbReference type="PROSITE" id="PS50297">
    <property type="entry name" value="ANK_REP_REGION"/>
    <property type="match status" value="1"/>
</dbReference>
<dbReference type="Gene3D" id="1.25.40.20">
    <property type="entry name" value="Ankyrin repeat-containing domain"/>
    <property type="match status" value="2"/>
</dbReference>
<comment type="caution">
    <text evidence="5">The sequence shown here is derived from an EMBL/GenBank/DDBJ whole genome shotgun (WGS) entry which is preliminary data.</text>
</comment>
<evidence type="ECO:0000256" key="1">
    <source>
        <dbReference type="ARBA" id="ARBA00022737"/>
    </source>
</evidence>
<proteinExistence type="predicted"/>
<keyword evidence="1" id="KW-0677">Repeat</keyword>
<dbReference type="InterPro" id="IPR054471">
    <property type="entry name" value="GPIID_WHD"/>
</dbReference>
<keyword evidence="6" id="KW-1185">Reference proteome</keyword>
<organism evidence="5 6">
    <name type="scientific">Hymenoscyphus albidus</name>
    <dbReference type="NCBI Taxonomy" id="595503"/>
    <lineage>
        <taxon>Eukaryota</taxon>
        <taxon>Fungi</taxon>
        <taxon>Dikarya</taxon>
        <taxon>Ascomycota</taxon>
        <taxon>Pezizomycotina</taxon>
        <taxon>Leotiomycetes</taxon>
        <taxon>Helotiales</taxon>
        <taxon>Helotiaceae</taxon>
        <taxon>Hymenoscyphus</taxon>
    </lineage>
</organism>
<dbReference type="InterPro" id="IPR002110">
    <property type="entry name" value="Ankyrin_rpt"/>
</dbReference>
<reference evidence="5" key="1">
    <citation type="submission" date="2021-07" db="EMBL/GenBank/DDBJ databases">
        <authorList>
            <person name="Durling M."/>
        </authorList>
    </citation>
    <scope>NUCLEOTIDE SEQUENCE</scope>
</reference>
<dbReference type="InterPro" id="IPR055530">
    <property type="entry name" value="DUF7104"/>
</dbReference>
<dbReference type="PANTHER" id="PTHR24198">
    <property type="entry name" value="ANKYRIN REPEAT AND PROTEIN KINASE DOMAIN-CONTAINING PROTEIN"/>
    <property type="match status" value="1"/>
</dbReference>
<dbReference type="Pfam" id="PF23397">
    <property type="entry name" value="DUF7104"/>
    <property type="match status" value="7"/>
</dbReference>